<feature type="transmembrane region" description="Helical" evidence="7">
    <location>
        <begin position="38"/>
        <end position="58"/>
    </location>
</feature>
<dbReference type="EMBL" id="JAJBNC010000015">
    <property type="protein sequence ID" value="MCB5494149.1"/>
    <property type="molecule type" value="Genomic_DNA"/>
</dbReference>
<keyword evidence="4 7" id="KW-0812">Transmembrane</keyword>
<reference evidence="9" key="6">
    <citation type="submission" date="2023-01" db="EMBL/GenBank/DDBJ databases">
        <title>Human gut microbiome strain richness.</title>
        <authorList>
            <person name="Chen-Liaw A."/>
        </authorList>
    </citation>
    <scope>NUCLEOTIDE SEQUENCE</scope>
    <source>
        <strain evidence="9">1001217st1_A9_1001217B_191108</strain>
    </source>
</reference>
<dbReference type="EMBL" id="JAAIRY010000025">
    <property type="protein sequence ID" value="NSI66146.1"/>
    <property type="molecule type" value="Genomic_DNA"/>
</dbReference>
<keyword evidence="3" id="KW-0813">Transport</keyword>
<dbReference type="PANTHER" id="PTHR42810:SF2">
    <property type="entry name" value="PURINE PERMEASE C1399.01C-RELATED"/>
    <property type="match status" value="1"/>
</dbReference>
<evidence type="ECO:0000313" key="18">
    <source>
        <dbReference type="Proteomes" id="UP000285697"/>
    </source>
</evidence>
<evidence type="ECO:0000313" key="15">
    <source>
        <dbReference type="EMBL" id="RHJ10530.1"/>
    </source>
</evidence>
<sequence>MNHSQNSKTKRQKDREMVYQLEGRPGLSTAVPLGLQHVLAMFTSNLAPILIIASVCGLSGADTVIMVQCAMFVSGLTTFVQLYPIKLGKNRQIGANLPIVMGTSFAFVPTASAIGAASGIGAVLGGCLAGSMIEVLMGFFYKYIRRFFPPLVVGCTLVTIGVNLLDVGVDYFAGGSGAEDYGSIQNLSVAFFVLLIVVLLQRFGKGLLKNSAILVGLVAGYVLAYFLGMVDTSVIADAAWFGIPLPMQFKLEFHLSAILSFAALFVTSGLETIGNTSGITIAGFDREATEKETSGAILADALGSTTAAVFNALPNTAFGQNAGIVAMTKVVNKWCIATGAFILMISGFFPKLGAIFSAIPNAVLGGAIITVFGMILINGIKMIAKAGFSERNILVMGLTFAFGLGMTSHPDAVAQLPSALRFIFSDSVTGTCIVAIVANFLFPMKDEEDIKKAKEAMLD</sequence>
<evidence type="ECO:0000256" key="4">
    <source>
        <dbReference type="ARBA" id="ARBA00022692"/>
    </source>
</evidence>
<evidence type="ECO:0000313" key="8">
    <source>
        <dbReference type="EMBL" id="MCB5494149.1"/>
    </source>
</evidence>
<feature type="transmembrane region" description="Helical" evidence="7">
    <location>
        <begin position="330"/>
        <end position="349"/>
    </location>
</feature>
<protein>
    <submittedName>
        <fullName evidence="9">Nucleobase:cation symporter-2 family protein</fullName>
    </submittedName>
    <submittedName>
        <fullName evidence="14">Purine permease</fullName>
    </submittedName>
</protein>
<dbReference type="Proteomes" id="UP000285697">
    <property type="component" value="Unassembled WGS sequence"/>
</dbReference>
<reference evidence="11" key="2">
    <citation type="journal article" date="2020" name="Cell Host Microbe">
        <title>Functional and Genomic Variation between Human-Derived Isolates of Lachnospiraceae Reveals Inter- and Intra-Species Diversity.</title>
        <authorList>
            <person name="Sorbara M.T."/>
            <person name="Littmann E.R."/>
            <person name="Fontana E."/>
            <person name="Moody T.U."/>
            <person name="Kohout C.E."/>
            <person name="Gjonbalaj M."/>
            <person name="Eaton V."/>
            <person name="Seok R."/>
            <person name="Leiner I.M."/>
            <person name="Pamer E.G."/>
        </authorList>
    </citation>
    <scope>NUCLEOTIDE SEQUENCE</scope>
    <source>
        <strain evidence="12">MSK.11.9</strain>
        <strain evidence="11">MSK.22.53</strain>
    </source>
</reference>
<dbReference type="EMBL" id="QSSX01000020">
    <property type="protein sequence ID" value="RGM22804.1"/>
    <property type="molecule type" value="Genomic_DNA"/>
</dbReference>
<dbReference type="Proteomes" id="UP001149331">
    <property type="component" value="Unassembled WGS sequence"/>
</dbReference>
<evidence type="ECO:0000256" key="2">
    <source>
        <dbReference type="ARBA" id="ARBA00008821"/>
    </source>
</evidence>
<evidence type="ECO:0000313" key="17">
    <source>
        <dbReference type="Proteomes" id="UP000283992"/>
    </source>
</evidence>
<feature type="transmembrane region" description="Helical" evidence="7">
    <location>
        <begin position="355"/>
        <end position="380"/>
    </location>
</feature>
<evidence type="ECO:0000313" key="13">
    <source>
        <dbReference type="EMBL" id="RGM22804.1"/>
    </source>
</evidence>
<dbReference type="RefSeq" id="WP_004840677.1">
    <property type="nucleotide sequence ID" value="NZ_AP031447.1"/>
</dbReference>
<evidence type="ECO:0000256" key="6">
    <source>
        <dbReference type="ARBA" id="ARBA00023136"/>
    </source>
</evidence>
<evidence type="ECO:0000313" key="11">
    <source>
        <dbReference type="EMBL" id="NSI18954.1"/>
    </source>
</evidence>
<dbReference type="GeneID" id="57432299"/>
<comment type="caution">
    <text evidence="14">The sequence shown here is derived from an EMBL/GenBank/DDBJ whole genome shotgun (WGS) entry which is preliminary data.</text>
</comment>
<evidence type="ECO:0000256" key="3">
    <source>
        <dbReference type="ARBA" id="ARBA00022448"/>
    </source>
</evidence>
<dbReference type="EMBL" id="JAQMLR010000003">
    <property type="protein sequence ID" value="MDB8738149.1"/>
    <property type="molecule type" value="Genomic_DNA"/>
</dbReference>
<dbReference type="InterPro" id="IPR006043">
    <property type="entry name" value="NCS2"/>
</dbReference>
<organism evidence="14 18">
    <name type="scientific">Mediterraneibacter gnavus</name>
    <name type="common">Ruminococcus gnavus</name>
    <dbReference type="NCBI Taxonomy" id="33038"/>
    <lineage>
        <taxon>Bacteria</taxon>
        <taxon>Bacillati</taxon>
        <taxon>Bacillota</taxon>
        <taxon>Clostridia</taxon>
        <taxon>Lachnospirales</taxon>
        <taxon>Lachnospiraceae</taxon>
        <taxon>Mediterraneibacter</taxon>
    </lineage>
</organism>
<dbReference type="InterPro" id="IPR006042">
    <property type="entry name" value="Xan_ur_permease"/>
</dbReference>
<feature type="transmembrane region" description="Helical" evidence="7">
    <location>
        <begin position="253"/>
        <end position="270"/>
    </location>
</feature>
<evidence type="ECO:0000313" key="12">
    <source>
        <dbReference type="EMBL" id="NSI66146.1"/>
    </source>
</evidence>
<feature type="transmembrane region" description="Helical" evidence="7">
    <location>
        <begin position="95"/>
        <end position="114"/>
    </location>
</feature>
<name>A0A2N5NTL7_MEDGN</name>
<gene>
    <name evidence="15" type="ORF">DW142_10885</name>
    <name evidence="14" type="ORF">DW270_10695</name>
    <name evidence="13" type="ORF">DXC31_09485</name>
    <name evidence="11" type="ORF">G4958_06265</name>
    <name evidence="12" type="ORF">G4981_12805</name>
    <name evidence="8" type="ORF">LIQ10_10435</name>
    <name evidence="10" type="ORF">O4N78_02195</name>
    <name evidence="9" type="ORF">PNU63_05050</name>
</gene>
<dbReference type="Proteomes" id="UP000260808">
    <property type="component" value="Unassembled WGS sequence"/>
</dbReference>
<dbReference type="NCBIfam" id="NF037981">
    <property type="entry name" value="NCS2_1"/>
    <property type="match status" value="1"/>
</dbReference>
<feature type="transmembrane region" description="Helical" evidence="7">
    <location>
        <begin position="181"/>
        <end position="200"/>
    </location>
</feature>
<dbReference type="AlphaFoldDB" id="A0A2N5NTL7"/>
<proteinExistence type="inferred from homology"/>
<dbReference type="STRING" id="33038.GCA_900067245_00245"/>
<evidence type="ECO:0000256" key="5">
    <source>
        <dbReference type="ARBA" id="ARBA00022989"/>
    </source>
</evidence>
<feature type="transmembrane region" description="Helical" evidence="7">
    <location>
        <begin position="422"/>
        <end position="442"/>
    </location>
</feature>
<dbReference type="Pfam" id="PF00860">
    <property type="entry name" value="Xan_ur_permease"/>
    <property type="match status" value="1"/>
</dbReference>
<evidence type="ECO:0000313" key="14">
    <source>
        <dbReference type="EMBL" id="RHG17669.1"/>
    </source>
</evidence>
<dbReference type="EMBL" id="QRIA01000013">
    <property type="protein sequence ID" value="RHG17669.1"/>
    <property type="molecule type" value="Genomic_DNA"/>
</dbReference>
<dbReference type="Proteomes" id="UP001296581">
    <property type="component" value="Unassembled WGS sequence"/>
</dbReference>
<feature type="transmembrane region" description="Helical" evidence="7">
    <location>
        <begin position="120"/>
        <end position="140"/>
    </location>
</feature>
<evidence type="ECO:0000256" key="7">
    <source>
        <dbReference type="SAM" id="Phobius"/>
    </source>
</evidence>
<dbReference type="GO" id="GO:0042907">
    <property type="term" value="F:xanthine transmembrane transporter activity"/>
    <property type="evidence" value="ECO:0007669"/>
    <property type="project" value="TreeGrafter"/>
</dbReference>
<accession>A0A2N5NTL7</accession>
<reference evidence="8" key="4">
    <citation type="submission" date="2021-10" db="EMBL/GenBank/DDBJ databases">
        <title>Collection of gut derived symbiotic bacterial strains cultured from healthy donors.</title>
        <authorList>
            <person name="Lin H."/>
            <person name="Littmann E."/>
            <person name="Claire K."/>
            <person name="Pamer E."/>
        </authorList>
    </citation>
    <scope>NUCLEOTIDE SEQUENCE</scope>
    <source>
        <strain evidence="8">MSK.23.4</strain>
    </source>
</reference>
<dbReference type="Proteomes" id="UP000283992">
    <property type="component" value="Unassembled WGS sequence"/>
</dbReference>
<feature type="transmembrane region" description="Helical" evidence="7">
    <location>
        <begin position="212"/>
        <end position="241"/>
    </location>
</feature>
<reference evidence="16 17" key="1">
    <citation type="submission" date="2018-08" db="EMBL/GenBank/DDBJ databases">
        <title>A genome reference for cultivated species of the human gut microbiota.</title>
        <authorList>
            <person name="Zou Y."/>
            <person name="Xue W."/>
            <person name="Luo G."/>
        </authorList>
    </citation>
    <scope>NUCLEOTIDE SEQUENCE [LARGE SCALE GENOMIC DNA]</scope>
    <source>
        <strain evidence="15 17">AM12-54</strain>
        <strain evidence="14 18">AM22-7AC</strain>
        <strain evidence="13 16">TF01-20-2</strain>
    </source>
</reference>
<comment type="subcellular location">
    <subcellularLocation>
        <location evidence="1">Membrane</location>
        <topology evidence="1">Multi-pass membrane protein</topology>
    </subcellularLocation>
</comment>
<evidence type="ECO:0000313" key="16">
    <source>
        <dbReference type="Proteomes" id="UP000260808"/>
    </source>
</evidence>
<evidence type="ECO:0000313" key="10">
    <source>
        <dbReference type="EMBL" id="MDE1202399.1"/>
    </source>
</evidence>
<feature type="transmembrane region" description="Helical" evidence="7">
    <location>
        <begin position="147"/>
        <end position="169"/>
    </location>
</feature>
<dbReference type="EMBL" id="JAAIRM010000008">
    <property type="protein sequence ID" value="NSI18954.1"/>
    <property type="molecule type" value="Genomic_DNA"/>
</dbReference>
<reference evidence="11" key="3">
    <citation type="submission" date="2020-02" db="EMBL/GenBank/DDBJ databases">
        <authorList>
            <person name="Littmann E."/>
            <person name="Sorbara M."/>
        </authorList>
    </citation>
    <scope>NUCLEOTIDE SEQUENCE</scope>
    <source>
        <strain evidence="12">MSK.11.9</strain>
        <strain evidence="11">MSK.22.53</strain>
    </source>
</reference>
<dbReference type="Proteomes" id="UP001211731">
    <property type="component" value="Unassembled WGS sequence"/>
</dbReference>
<reference evidence="10" key="5">
    <citation type="submission" date="2022-12" db="EMBL/GenBank/DDBJ databases">
        <title>Genome of R. gnavus strain RSHDN_120.</title>
        <authorList>
            <person name="Abdugheni R."/>
        </authorList>
    </citation>
    <scope>NUCLEOTIDE SEQUENCE</scope>
    <source>
        <strain evidence="10">RSHDN_120</strain>
    </source>
</reference>
<keyword evidence="6 7" id="KW-0472">Membrane</keyword>
<comment type="similarity">
    <text evidence="2">Belongs to the nucleobase:cation symporter-2 (NCS2) (TC 2.A.40) family.</text>
</comment>
<dbReference type="EMBL" id="QRLN01000015">
    <property type="protein sequence ID" value="RHJ10530.1"/>
    <property type="molecule type" value="Genomic_DNA"/>
</dbReference>
<dbReference type="PANTHER" id="PTHR42810">
    <property type="entry name" value="PURINE PERMEASE C1399.01C-RELATED"/>
    <property type="match status" value="1"/>
</dbReference>
<dbReference type="NCBIfam" id="TIGR00801">
    <property type="entry name" value="ncs2"/>
    <property type="match status" value="1"/>
</dbReference>
<keyword evidence="5 7" id="KW-1133">Transmembrane helix</keyword>
<dbReference type="Proteomes" id="UP001297422">
    <property type="component" value="Unassembled WGS sequence"/>
</dbReference>
<dbReference type="EMBL" id="JAPZEG010000001">
    <property type="protein sequence ID" value="MDE1202399.1"/>
    <property type="molecule type" value="Genomic_DNA"/>
</dbReference>
<dbReference type="Proteomes" id="UP001296643">
    <property type="component" value="Unassembled WGS sequence"/>
</dbReference>
<feature type="transmembrane region" description="Helical" evidence="7">
    <location>
        <begin position="392"/>
        <end position="410"/>
    </location>
</feature>
<dbReference type="PROSITE" id="PS01116">
    <property type="entry name" value="XANTH_URACIL_PERMASE"/>
    <property type="match status" value="1"/>
</dbReference>
<evidence type="ECO:0000313" key="9">
    <source>
        <dbReference type="EMBL" id="MDB8738149.1"/>
    </source>
</evidence>
<feature type="transmembrane region" description="Helical" evidence="7">
    <location>
        <begin position="64"/>
        <end position="83"/>
    </location>
</feature>
<evidence type="ECO:0000256" key="1">
    <source>
        <dbReference type="ARBA" id="ARBA00004141"/>
    </source>
</evidence>
<dbReference type="GO" id="GO:0005886">
    <property type="term" value="C:plasma membrane"/>
    <property type="evidence" value="ECO:0007669"/>
    <property type="project" value="TreeGrafter"/>
</dbReference>